<evidence type="ECO:0000256" key="1">
    <source>
        <dbReference type="ARBA" id="ARBA00004383"/>
    </source>
</evidence>
<feature type="domain" description="TonB C-terminal" evidence="11">
    <location>
        <begin position="174"/>
        <end position="241"/>
    </location>
</feature>
<accession>A0ABW0E9C4</accession>
<evidence type="ECO:0000256" key="6">
    <source>
        <dbReference type="ARBA" id="ARBA00022692"/>
    </source>
</evidence>
<dbReference type="Pfam" id="PF03544">
    <property type="entry name" value="TonB_C"/>
    <property type="match status" value="1"/>
</dbReference>
<dbReference type="PANTHER" id="PTHR33446">
    <property type="entry name" value="PROTEIN TONB-RELATED"/>
    <property type="match status" value="1"/>
</dbReference>
<dbReference type="RefSeq" id="WP_378016213.1">
    <property type="nucleotide sequence ID" value="NZ_JBHSKT010000002.1"/>
</dbReference>
<dbReference type="SUPFAM" id="SSF74653">
    <property type="entry name" value="TolA/TonB C-terminal domain"/>
    <property type="match status" value="1"/>
</dbReference>
<gene>
    <name evidence="12" type="ORF">ACFPIB_04370</name>
</gene>
<keyword evidence="10" id="KW-0732">Signal</keyword>
<dbReference type="Proteomes" id="UP001596161">
    <property type="component" value="Unassembled WGS sequence"/>
</dbReference>
<evidence type="ECO:0000313" key="12">
    <source>
        <dbReference type="EMBL" id="MFC5269833.1"/>
    </source>
</evidence>
<feature type="signal peptide" evidence="10">
    <location>
        <begin position="1"/>
        <end position="18"/>
    </location>
</feature>
<evidence type="ECO:0000256" key="5">
    <source>
        <dbReference type="ARBA" id="ARBA00022519"/>
    </source>
</evidence>
<evidence type="ECO:0000313" key="13">
    <source>
        <dbReference type="Proteomes" id="UP001596161"/>
    </source>
</evidence>
<reference evidence="13" key="1">
    <citation type="journal article" date="2019" name="Int. J. Syst. Evol. Microbiol.">
        <title>The Global Catalogue of Microorganisms (GCM) 10K type strain sequencing project: providing services to taxonomists for standard genome sequencing and annotation.</title>
        <authorList>
            <consortium name="The Broad Institute Genomics Platform"/>
            <consortium name="The Broad Institute Genome Sequencing Center for Infectious Disease"/>
            <person name="Wu L."/>
            <person name="Ma J."/>
        </authorList>
    </citation>
    <scope>NUCLEOTIDE SEQUENCE [LARGE SCALE GENOMIC DNA]</scope>
    <source>
        <strain evidence="13">KACC 12602</strain>
    </source>
</reference>
<proteinExistence type="inferred from homology"/>
<evidence type="ECO:0000256" key="9">
    <source>
        <dbReference type="ARBA" id="ARBA00023136"/>
    </source>
</evidence>
<evidence type="ECO:0000256" key="4">
    <source>
        <dbReference type="ARBA" id="ARBA00022475"/>
    </source>
</evidence>
<organism evidence="12 13">
    <name type="scientific">Adhaeribacter terreus</name>
    <dbReference type="NCBI Taxonomy" id="529703"/>
    <lineage>
        <taxon>Bacteria</taxon>
        <taxon>Pseudomonadati</taxon>
        <taxon>Bacteroidota</taxon>
        <taxon>Cytophagia</taxon>
        <taxon>Cytophagales</taxon>
        <taxon>Hymenobacteraceae</taxon>
        <taxon>Adhaeribacter</taxon>
    </lineage>
</organism>
<evidence type="ECO:0000256" key="8">
    <source>
        <dbReference type="ARBA" id="ARBA00022989"/>
    </source>
</evidence>
<protein>
    <submittedName>
        <fullName evidence="12">TonB family protein</fullName>
    </submittedName>
</protein>
<comment type="subcellular location">
    <subcellularLocation>
        <location evidence="1">Cell inner membrane</location>
        <topology evidence="1">Single-pass membrane protein</topology>
        <orientation evidence="1">Periplasmic side</orientation>
    </subcellularLocation>
</comment>
<dbReference type="NCBIfam" id="TIGR01352">
    <property type="entry name" value="tonB_Cterm"/>
    <property type="match status" value="1"/>
</dbReference>
<keyword evidence="5" id="KW-0997">Cell inner membrane</keyword>
<dbReference type="Gene3D" id="2.20.110.10">
    <property type="entry name" value="Histone H3 K4-specific methyltransferase SET7/9 N-terminal domain"/>
    <property type="match status" value="1"/>
</dbReference>
<keyword evidence="4" id="KW-1003">Cell membrane</keyword>
<sequence>MKYFLLLILSCILFTAHAQKRTYLDKKLNPTADSLTARYYLVTKPVNEDQVIKQMFLRSGRLISEEALNPRNNTRNGIWNEWNEATGKRRLEANYKSGKLNGSFRTYFKNGKVRREDLYKRGKLISGKCFTKTGKDTTYYAFETPPVFPGGNQEFFTYLKTNLKKLAKKEAYIMKKASGRTVVKFMVERDGSVSDAKIIKSVNKRLDNEVLKIVKQMPRWEPGKQEGVAVKVLFTLPIRFN</sequence>
<keyword evidence="7" id="KW-0653">Protein transport</keyword>
<keyword evidence="6" id="KW-0812">Transmembrane</keyword>
<evidence type="ECO:0000256" key="3">
    <source>
        <dbReference type="ARBA" id="ARBA00022448"/>
    </source>
</evidence>
<keyword evidence="8" id="KW-1133">Transmembrane helix</keyword>
<keyword evidence="13" id="KW-1185">Reference proteome</keyword>
<dbReference type="Gene3D" id="3.30.1150.10">
    <property type="match status" value="1"/>
</dbReference>
<dbReference type="EMBL" id="JBHSKT010000002">
    <property type="protein sequence ID" value="MFC5269833.1"/>
    <property type="molecule type" value="Genomic_DNA"/>
</dbReference>
<comment type="caution">
    <text evidence="12">The sequence shown here is derived from an EMBL/GenBank/DDBJ whole genome shotgun (WGS) entry which is preliminary data.</text>
</comment>
<dbReference type="SUPFAM" id="SSF82185">
    <property type="entry name" value="Histone H3 K4-specific methyltransferase SET7/9 N-terminal domain"/>
    <property type="match status" value="1"/>
</dbReference>
<dbReference type="InterPro" id="IPR051045">
    <property type="entry name" value="TonB-dependent_transducer"/>
</dbReference>
<name>A0ABW0E9C4_9BACT</name>
<evidence type="ECO:0000256" key="2">
    <source>
        <dbReference type="ARBA" id="ARBA00006555"/>
    </source>
</evidence>
<evidence type="ECO:0000259" key="11">
    <source>
        <dbReference type="Pfam" id="PF03544"/>
    </source>
</evidence>
<evidence type="ECO:0000256" key="10">
    <source>
        <dbReference type="SAM" id="SignalP"/>
    </source>
</evidence>
<dbReference type="InterPro" id="IPR006260">
    <property type="entry name" value="TonB/TolA_C"/>
</dbReference>
<comment type="similarity">
    <text evidence="2">Belongs to the TonB family.</text>
</comment>
<dbReference type="InterPro" id="IPR037682">
    <property type="entry name" value="TonB_C"/>
</dbReference>
<dbReference type="PANTHER" id="PTHR33446:SF2">
    <property type="entry name" value="PROTEIN TONB"/>
    <property type="match status" value="1"/>
</dbReference>
<feature type="chain" id="PRO_5045259817" evidence="10">
    <location>
        <begin position="19"/>
        <end position="241"/>
    </location>
</feature>
<evidence type="ECO:0000256" key="7">
    <source>
        <dbReference type="ARBA" id="ARBA00022927"/>
    </source>
</evidence>
<keyword evidence="3" id="KW-0813">Transport</keyword>
<keyword evidence="9" id="KW-0472">Membrane</keyword>